<gene>
    <name evidence="2" type="ordered locus">Isova_0237</name>
</gene>
<evidence type="ECO:0000313" key="3">
    <source>
        <dbReference type="Proteomes" id="UP000009236"/>
    </source>
</evidence>
<organism evidence="3">
    <name type="scientific">Isoptericola variabilis (strain 225)</name>
    <dbReference type="NCBI Taxonomy" id="743718"/>
    <lineage>
        <taxon>Bacteria</taxon>
        <taxon>Bacillati</taxon>
        <taxon>Actinomycetota</taxon>
        <taxon>Actinomycetes</taxon>
        <taxon>Micrococcales</taxon>
        <taxon>Promicromonosporaceae</taxon>
        <taxon>Isoptericola</taxon>
    </lineage>
</organism>
<reference evidence="2 3" key="1">
    <citation type="submission" date="2011-05" db="EMBL/GenBank/DDBJ databases">
        <title>Complete sequence of Isoptericola variabilis 225.</title>
        <authorList>
            <consortium name="US DOE Joint Genome Institute"/>
            <person name="Lucas S."/>
            <person name="Han J."/>
            <person name="Lapidus A."/>
            <person name="Cheng J.-F."/>
            <person name="Goodwin L."/>
            <person name="Pitluck S."/>
            <person name="Peters L."/>
            <person name="Mikhailova N."/>
            <person name="Zeytun A."/>
            <person name="Han C."/>
            <person name="Tapia R."/>
            <person name="Land M."/>
            <person name="Hauser L."/>
            <person name="Kyrpides N."/>
            <person name="Ivanova N."/>
            <person name="Pagani I."/>
            <person name="Siebers A."/>
            <person name="Allgaier M."/>
            <person name="Thelen M."/>
            <person name="Hugenholtz P."/>
            <person name="Gladden J."/>
            <person name="Woyke T."/>
        </authorList>
    </citation>
    <scope>NUCLEOTIDE SEQUENCE [LARGE SCALE GENOMIC DNA]</scope>
    <source>
        <strain evidence="3">225</strain>
    </source>
</reference>
<name>F6FSA1_ISOV2</name>
<dbReference type="RefSeq" id="WP_013837437.1">
    <property type="nucleotide sequence ID" value="NC_015588.1"/>
</dbReference>
<keyword evidence="3" id="KW-1185">Reference proteome</keyword>
<dbReference type="EMBL" id="CP002810">
    <property type="protein sequence ID" value="AEG43042.1"/>
    <property type="molecule type" value="Genomic_DNA"/>
</dbReference>
<proteinExistence type="predicted"/>
<evidence type="ECO:0000313" key="2">
    <source>
        <dbReference type="EMBL" id="AEG43042.1"/>
    </source>
</evidence>
<dbReference type="STRING" id="743718.Isova_0237"/>
<dbReference type="HOGENOM" id="CLU_2843990_0_0_11"/>
<dbReference type="Proteomes" id="UP000009236">
    <property type="component" value="Chromosome"/>
</dbReference>
<feature type="region of interest" description="Disordered" evidence="1">
    <location>
        <begin position="1"/>
        <end position="65"/>
    </location>
</feature>
<protein>
    <submittedName>
        <fullName evidence="2">Uncharacterized protein</fullName>
    </submittedName>
</protein>
<sequence>MTTEDTGTSSHLEPNAFARELLAHDPTLPEVPELPGEAKDKEAREARDAAQGDEHGDEGERFDAG</sequence>
<dbReference type="KEGG" id="iva:Isova_0237"/>
<evidence type="ECO:0000256" key="1">
    <source>
        <dbReference type="SAM" id="MobiDB-lite"/>
    </source>
</evidence>
<accession>F6FSA1</accession>
<feature type="compositionally biased region" description="Polar residues" evidence="1">
    <location>
        <begin position="1"/>
        <end position="12"/>
    </location>
</feature>
<feature type="compositionally biased region" description="Basic and acidic residues" evidence="1">
    <location>
        <begin position="36"/>
        <end position="65"/>
    </location>
</feature>
<dbReference type="AlphaFoldDB" id="F6FSA1"/>